<dbReference type="InterPro" id="IPR011051">
    <property type="entry name" value="RmlC_Cupin_sf"/>
</dbReference>
<reference evidence="13 14" key="1">
    <citation type="submission" date="2020-04" db="EMBL/GenBank/DDBJ databases">
        <title>Perkinsus chesapeaki whole genome sequence.</title>
        <authorList>
            <person name="Bogema D.R."/>
        </authorList>
    </citation>
    <scope>NUCLEOTIDE SEQUENCE [LARGE SCALE GENOMIC DNA]</scope>
    <source>
        <strain evidence="13">ATCC PRA-425</strain>
    </source>
</reference>
<dbReference type="GO" id="GO:0005737">
    <property type="term" value="C:cytoplasm"/>
    <property type="evidence" value="ECO:0007669"/>
    <property type="project" value="UniProtKB-SubCell"/>
</dbReference>
<keyword evidence="3 8" id="KW-0662">Pyridine nucleotide biosynthesis</keyword>
<protein>
    <recommendedName>
        <fullName evidence="8">3-hydroxyanthranilate 3,4-dioxygenase</fullName>
        <ecNumber evidence="8">1.13.11.6</ecNumber>
    </recommendedName>
    <alternativeName>
        <fullName evidence="8">3-hydroxyanthranilate oxygenase</fullName>
        <shortName evidence="8">3-HAO</shortName>
    </alternativeName>
    <alternativeName>
        <fullName evidence="8">3-hydroxyanthranilic acid dioxygenase</fullName>
        <shortName evidence="8">HAD</shortName>
    </alternativeName>
</protein>
<dbReference type="GO" id="GO:0008198">
    <property type="term" value="F:ferrous iron binding"/>
    <property type="evidence" value="ECO:0007669"/>
    <property type="project" value="UniProtKB-UniRule"/>
</dbReference>
<dbReference type="HAMAP" id="MF_00825">
    <property type="entry name" value="3_HAO"/>
    <property type="match status" value="1"/>
</dbReference>
<dbReference type="GO" id="GO:0043420">
    <property type="term" value="P:anthranilate metabolic process"/>
    <property type="evidence" value="ECO:0007669"/>
    <property type="project" value="UniProtKB-UniRule"/>
</dbReference>
<evidence type="ECO:0000256" key="9">
    <source>
        <dbReference type="PROSITE-ProRule" id="PRU00649"/>
    </source>
</evidence>
<dbReference type="GO" id="GO:0006351">
    <property type="term" value="P:DNA-templated transcription"/>
    <property type="evidence" value="ECO:0007669"/>
    <property type="project" value="InterPro"/>
</dbReference>
<evidence type="ECO:0000259" key="12">
    <source>
        <dbReference type="PROSITE" id="PS51321"/>
    </source>
</evidence>
<comment type="catalytic activity">
    <reaction evidence="8">
        <text>3-hydroxyanthranilate + O2 = (2Z,4Z)-2-amino-3-carboxymuconate 6-semialdehyde</text>
        <dbReference type="Rhea" id="RHEA:17953"/>
        <dbReference type="ChEBI" id="CHEBI:15379"/>
        <dbReference type="ChEBI" id="CHEBI:36559"/>
        <dbReference type="ChEBI" id="CHEBI:77612"/>
        <dbReference type="EC" id="1.13.11.6"/>
    </reaction>
</comment>
<dbReference type="SUPFAM" id="SSF47676">
    <property type="entry name" value="Conserved domain common to transcription factors TFIIS, elongin A, CRSP70"/>
    <property type="match status" value="1"/>
</dbReference>
<evidence type="ECO:0000256" key="4">
    <source>
        <dbReference type="ARBA" id="ARBA00022723"/>
    </source>
</evidence>
<dbReference type="UniPathway" id="UPA00253">
    <property type="reaction ID" value="UER00330"/>
</dbReference>
<comment type="function">
    <text evidence="2 8">Catalyzes the oxidative ring opening of 3-hydroxyanthranilate to 2-amino-3-carboxymuconate semialdehyde, which spontaneously cyclizes to quinolinate.</text>
</comment>
<name>A0A7J6MZ30_PERCH</name>
<comment type="subcellular location">
    <subcellularLocation>
        <location evidence="8">Cytoplasm</location>
    </subcellularLocation>
    <subcellularLocation>
        <location evidence="9">Nucleus</location>
    </subcellularLocation>
</comment>
<keyword evidence="4" id="KW-0479">Metal-binding</keyword>
<dbReference type="Gene3D" id="1.20.930.10">
    <property type="entry name" value="Conserved domain common to transcription factors TFIIS, elongin A, CRSP70"/>
    <property type="match status" value="1"/>
</dbReference>
<evidence type="ECO:0000256" key="2">
    <source>
        <dbReference type="ARBA" id="ARBA00002752"/>
    </source>
</evidence>
<gene>
    <name evidence="13" type="ORF">FOL47_004595</name>
</gene>
<evidence type="ECO:0000256" key="8">
    <source>
        <dbReference type="HAMAP-Rule" id="MF_03019"/>
    </source>
</evidence>
<dbReference type="PROSITE" id="PS51321">
    <property type="entry name" value="TFIIS_CENTRAL"/>
    <property type="match status" value="1"/>
</dbReference>
<keyword evidence="9" id="KW-0539">Nucleus</keyword>
<dbReference type="Gene3D" id="2.60.120.10">
    <property type="entry name" value="Jelly Rolls"/>
    <property type="match status" value="1"/>
</dbReference>
<dbReference type="PANTHER" id="PTHR15497">
    <property type="entry name" value="3-HYDROXYANTHRANILATE 3,4-DIOXYGENASE"/>
    <property type="match status" value="1"/>
</dbReference>
<dbReference type="GO" id="GO:0005634">
    <property type="term" value="C:nucleus"/>
    <property type="evidence" value="ECO:0007669"/>
    <property type="project" value="UniProtKB-SubCell"/>
</dbReference>
<evidence type="ECO:0000256" key="5">
    <source>
        <dbReference type="ARBA" id="ARBA00022964"/>
    </source>
</evidence>
<comment type="pathway">
    <text evidence="8">Cofactor biosynthesis; NAD(+) biosynthesis; quinolinate from L-kynurenine: step 3/3.</text>
</comment>
<dbReference type="SMART" id="SM00510">
    <property type="entry name" value="TFS2M"/>
    <property type="match status" value="1"/>
</dbReference>
<evidence type="ECO:0000259" key="11">
    <source>
        <dbReference type="PROSITE" id="PS51319"/>
    </source>
</evidence>
<dbReference type="SUPFAM" id="SSF51182">
    <property type="entry name" value="RmlC-like cupins"/>
    <property type="match status" value="1"/>
</dbReference>
<feature type="compositionally biased region" description="Polar residues" evidence="10">
    <location>
        <begin position="98"/>
        <end position="109"/>
    </location>
</feature>
<dbReference type="Pfam" id="PF08711">
    <property type="entry name" value="Med26"/>
    <property type="match status" value="1"/>
</dbReference>
<dbReference type="EMBL" id="JAAPAO010000026">
    <property type="protein sequence ID" value="KAF4676892.1"/>
    <property type="molecule type" value="Genomic_DNA"/>
</dbReference>
<keyword evidence="8" id="KW-0963">Cytoplasm</keyword>
<keyword evidence="7" id="KW-0408">Iron</keyword>
<comment type="cofactor">
    <cofactor evidence="1">
        <name>Fe(2+)</name>
        <dbReference type="ChEBI" id="CHEBI:29033"/>
    </cofactor>
</comment>
<feature type="domain" description="TFIIS central" evidence="12">
    <location>
        <begin position="149"/>
        <end position="261"/>
    </location>
</feature>
<dbReference type="SUPFAM" id="SSF46942">
    <property type="entry name" value="Elongation factor TFIIS domain 2"/>
    <property type="match status" value="1"/>
</dbReference>
<comment type="caution">
    <text evidence="13">The sequence shown here is derived from an EMBL/GenBank/DDBJ whole genome shotgun (WGS) entry which is preliminary data.</text>
</comment>
<keyword evidence="5 8" id="KW-0223">Dioxygenase</keyword>
<dbReference type="PROSITE" id="PS51319">
    <property type="entry name" value="TFIIS_N"/>
    <property type="match status" value="1"/>
</dbReference>
<proteinExistence type="inferred from homology"/>
<organism evidence="13 14">
    <name type="scientific">Perkinsus chesapeaki</name>
    <name type="common">Clam parasite</name>
    <name type="synonym">Perkinsus andrewsi</name>
    <dbReference type="NCBI Taxonomy" id="330153"/>
    <lineage>
        <taxon>Eukaryota</taxon>
        <taxon>Sar</taxon>
        <taxon>Alveolata</taxon>
        <taxon>Perkinsozoa</taxon>
        <taxon>Perkinsea</taxon>
        <taxon>Perkinsida</taxon>
        <taxon>Perkinsidae</taxon>
        <taxon>Perkinsus</taxon>
    </lineage>
</organism>
<dbReference type="CDD" id="cd06123">
    <property type="entry name" value="cupin_HAO"/>
    <property type="match status" value="1"/>
</dbReference>
<dbReference type="InterPro" id="IPR003618">
    <property type="entry name" value="TFIIS_cen_dom"/>
</dbReference>
<dbReference type="InterPro" id="IPR010329">
    <property type="entry name" value="3hydroanth_dOase"/>
</dbReference>
<keyword evidence="14" id="KW-1185">Reference proteome</keyword>
<dbReference type="Pfam" id="PF06052">
    <property type="entry name" value="3-HAO"/>
    <property type="match status" value="1"/>
</dbReference>
<dbReference type="EC" id="1.13.11.6" evidence="8"/>
<dbReference type="Pfam" id="PF07500">
    <property type="entry name" value="TFIIS_M"/>
    <property type="match status" value="1"/>
</dbReference>
<dbReference type="InterPro" id="IPR035441">
    <property type="entry name" value="TFIIS/LEDGF_dom_sf"/>
</dbReference>
<accession>A0A7J6MZ30</accession>
<evidence type="ECO:0000256" key="7">
    <source>
        <dbReference type="ARBA" id="ARBA00023004"/>
    </source>
</evidence>
<evidence type="ECO:0000256" key="10">
    <source>
        <dbReference type="SAM" id="MobiDB-lite"/>
    </source>
</evidence>
<evidence type="ECO:0000256" key="1">
    <source>
        <dbReference type="ARBA" id="ARBA00001954"/>
    </source>
</evidence>
<feature type="region of interest" description="Disordered" evidence="10">
    <location>
        <begin position="81"/>
        <end position="134"/>
    </location>
</feature>
<dbReference type="Gene3D" id="1.10.472.30">
    <property type="entry name" value="Transcription elongation factor S-II, central domain"/>
    <property type="match status" value="1"/>
</dbReference>
<dbReference type="GO" id="GO:0006569">
    <property type="term" value="P:L-tryptophan catabolic process"/>
    <property type="evidence" value="ECO:0007669"/>
    <property type="project" value="UniProtKB-UniRule"/>
</dbReference>
<dbReference type="Proteomes" id="UP000591131">
    <property type="component" value="Unassembled WGS sequence"/>
</dbReference>
<dbReference type="InterPro" id="IPR014710">
    <property type="entry name" value="RmlC-like_jellyroll"/>
</dbReference>
<keyword evidence="6 8" id="KW-0560">Oxidoreductase</keyword>
<evidence type="ECO:0000256" key="3">
    <source>
        <dbReference type="ARBA" id="ARBA00022642"/>
    </source>
</evidence>
<dbReference type="GO" id="GO:0019805">
    <property type="term" value="P:quinolinate biosynthetic process"/>
    <property type="evidence" value="ECO:0007669"/>
    <property type="project" value="UniProtKB-UniRule"/>
</dbReference>
<evidence type="ECO:0000313" key="13">
    <source>
        <dbReference type="EMBL" id="KAF4676892.1"/>
    </source>
</evidence>
<comment type="similarity">
    <text evidence="8">Belongs to the 3-HAO family.</text>
</comment>
<dbReference type="GO" id="GO:0000334">
    <property type="term" value="F:3-hydroxyanthranilate 3,4-dioxygenase activity"/>
    <property type="evidence" value="ECO:0007669"/>
    <property type="project" value="UniProtKB-UniRule"/>
</dbReference>
<dbReference type="GO" id="GO:0034354">
    <property type="term" value="P:'de novo' NAD+ biosynthetic process from L-tryptophan"/>
    <property type="evidence" value="ECO:0007669"/>
    <property type="project" value="UniProtKB-UniRule"/>
</dbReference>
<dbReference type="AlphaFoldDB" id="A0A7J6MZ30"/>
<dbReference type="OrthoDB" id="204928at2759"/>
<evidence type="ECO:0000313" key="14">
    <source>
        <dbReference type="Proteomes" id="UP000591131"/>
    </source>
</evidence>
<evidence type="ECO:0000256" key="6">
    <source>
        <dbReference type="ARBA" id="ARBA00023002"/>
    </source>
</evidence>
<dbReference type="InterPro" id="IPR036575">
    <property type="entry name" value="TFIIS_cen_dom_sf"/>
</dbReference>
<feature type="compositionally biased region" description="Low complexity" evidence="10">
    <location>
        <begin position="116"/>
        <end position="134"/>
    </location>
</feature>
<sequence>MSTASTNDKATLLTLKKRLTEPDRDLMAIVNSLSTINMDKQLLKETMIGKALNKAANAGETTPRAKKAAKDLMGVWKKKIDYKPSSSGHHHSRPKSASGESTTPNSSKVENTKPVATADASTTDGSCTSSSGNTDLTSVMEVARCGDPKRDKIRNLLFKALRPRRNPEEAEPAVRAVEIEEECHSKLSEREYLSQIRSIKYNLTDSSNPDFQWKVLVGVFPRDKYSLLTSEDMASEAKNQHRASAAKAALEECQSDWAMRHGAIQKSGMFQCGKCKKSQTTADGPVILDRWVKENEGSFAPPFCNRVMHRDDLVIMFVSGPNMRNDFHLDESPEFFWQMRGNMELPIIERGQRKLVKINEGEVFLLPPRIPHAPQRPDQGSLGLVIERQRIEGQDYDGLRWYTDFTKCDKVLWERYFYCGNLEKDVIPVVKEYQDSDEFANKTPSARSVPASVPFKEDTTTTVPRDLIFAVKHFVRPFPLDEWLKAHSKELAIPGTKLNLFGDDYPTKEFIIYILGAGSSTAVYEEVTGESVAFIYVIHGSLEIMYDKSARVGVTGACMMLPGQTTTNIKRSEDCIALLLKSRRR</sequence>
<dbReference type="InterPro" id="IPR017923">
    <property type="entry name" value="TFIIS_N"/>
</dbReference>
<feature type="domain" description="TFIIS N-terminal" evidence="11">
    <location>
        <begin position="1"/>
        <end position="83"/>
    </location>
</feature>
<dbReference type="PANTHER" id="PTHR15497:SF1">
    <property type="entry name" value="3-HYDROXYANTHRANILATE 3,4-DIOXYGENASE"/>
    <property type="match status" value="1"/>
</dbReference>